<feature type="compositionally biased region" description="Low complexity" evidence="1">
    <location>
        <begin position="240"/>
        <end position="255"/>
    </location>
</feature>
<accession>A0ABT3ZS95</accession>
<comment type="caution">
    <text evidence="4">The sequence shown here is derived from an EMBL/GenBank/DDBJ whole genome shotgun (WGS) entry which is preliminary data.</text>
</comment>
<organism evidence="4 5">
    <name type="scientific">Robbsia betulipollinis</name>
    <dbReference type="NCBI Taxonomy" id="2981849"/>
    <lineage>
        <taxon>Bacteria</taxon>
        <taxon>Pseudomonadati</taxon>
        <taxon>Pseudomonadota</taxon>
        <taxon>Betaproteobacteria</taxon>
        <taxon>Burkholderiales</taxon>
        <taxon>Burkholderiaceae</taxon>
        <taxon>Robbsia</taxon>
    </lineage>
</organism>
<dbReference type="PROSITE" id="PS51257">
    <property type="entry name" value="PROKAR_LIPOPROTEIN"/>
    <property type="match status" value="1"/>
</dbReference>
<evidence type="ECO:0000259" key="3">
    <source>
        <dbReference type="Pfam" id="PF03886"/>
    </source>
</evidence>
<dbReference type="Gene3D" id="3.40.50.10610">
    <property type="entry name" value="ABC-type transport auxiliary lipoprotein component"/>
    <property type="match status" value="1"/>
</dbReference>
<evidence type="ECO:0000313" key="4">
    <source>
        <dbReference type="EMBL" id="MCY0389085.1"/>
    </source>
</evidence>
<keyword evidence="4" id="KW-0449">Lipoprotein</keyword>
<reference evidence="4" key="1">
    <citation type="submission" date="2022-11" db="EMBL/GenBank/DDBJ databases">
        <title>Robbsia betulipollinis sp. nov., isolated from pollen of birch (Betula pendula).</title>
        <authorList>
            <person name="Shi H."/>
            <person name="Ambika Manirajan B."/>
            <person name="Ratering S."/>
            <person name="Geissler-Plaum R."/>
            <person name="Schnell S."/>
        </authorList>
    </citation>
    <scope>NUCLEOTIDE SEQUENCE</scope>
    <source>
        <strain evidence="4">Bb-Pol-6</strain>
    </source>
</reference>
<keyword evidence="2" id="KW-0732">Signal</keyword>
<evidence type="ECO:0000256" key="2">
    <source>
        <dbReference type="SAM" id="SignalP"/>
    </source>
</evidence>
<dbReference type="EMBL" id="JAPMXC010000010">
    <property type="protein sequence ID" value="MCY0389085.1"/>
    <property type="molecule type" value="Genomic_DNA"/>
</dbReference>
<feature type="domain" description="ABC-type transport auxiliary lipoprotein component" evidence="3">
    <location>
        <begin position="65"/>
        <end position="218"/>
    </location>
</feature>
<protein>
    <submittedName>
        <fullName evidence="4">ABC-type transport auxiliary lipoprotein family protein</fullName>
    </submittedName>
</protein>
<proteinExistence type="predicted"/>
<feature type="chain" id="PRO_5045919811" evidence="2">
    <location>
        <begin position="24"/>
        <end position="255"/>
    </location>
</feature>
<dbReference type="RefSeq" id="WP_267848984.1">
    <property type="nucleotide sequence ID" value="NZ_JAPMXC010000010.1"/>
</dbReference>
<dbReference type="Pfam" id="PF03886">
    <property type="entry name" value="ABC_trans_aux"/>
    <property type="match status" value="1"/>
</dbReference>
<evidence type="ECO:0000256" key="1">
    <source>
        <dbReference type="SAM" id="MobiDB-lite"/>
    </source>
</evidence>
<gene>
    <name evidence="4" type="ORF">OVY01_18195</name>
</gene>
<sequence>MMSSRLAPSALVLALLLAGCATPKPPATDRLAQYDLGPVDVAPVPDTPPDTPPDRRAGSAGPFARPAAPSAGADPLPPLKIVAVTAPSALDSDQMIYRLVYADPRQARRYAGSRWSATPAQLLTDRLRNVLSRQARILDGGDPERGAPMLKVALLDFSQRFDAPGAGRGVVAVRASLLRDGQVLAQRDFGATAPSATADAAGGAAAIAAAADAVARDIGAWLGAWRAPSPPMPPSPSTPSTPLAPLAPAAAQRGQ</sequence>
<name>A0ABT3ZS95_9BURK</name>
<feature type="region of interest" description="Disordered" evidence="1">
    <location>
        <begin position="27"/>
        <end position="72"/>
    </location>
</feature>
<evidence type="ECO:0000313" key="5">
    <source>
        <dbReference type="Proteomes" id="UP001082899"/>
    </source>
</evidence>
<dbReference type="InterPro" id="IPR005586">
    <property type="entry name" value="ABC_trans_aux"/>
</dbReference>
<feature type="compositionally biased region" description="Pro residues" evidence="1">
    <location>
        <begin position="228"/>
        <end position="239"/>
    </location>
</feature>
<feature type="region of interest" description="Disordered" evidence="1">
    <location>
        <begin position="224"/>
        <end position="255"/>
    </location>
</feature>
<keyword evidence="5" id="KW-1185">Reference proteome</keyword>
<feature type="signal peptide" evidence="2">
    <location>
        <begin position="1"/>
        <end position="23"/>
    </location>
</feature>
<dbReference type="SUPFAM" id="SSF159594">
    <property type="entry name" value="XCC0632-like"/>
    <property type="match status" value="1"/>
</dbReference>
<dbReference type="Proteomes" id="UP001082899">
    <property type="component" value="Unassembled WGS sequence"/>
</dbReference>